<dbReference type="InterPro" id="IPR001610">
    <property type="entry name" value="PAC"/>
</dbReference>
<evidence type="ECO:0000256" key="2">
    <source>
        <dbReference type="ARBA" id="ARBA00012438"/>
    </source>
</evidence>
<dbReference type="InterPro" id="IPR003594">
    <property type="entry name" value="HATPase_dom"/>
</dbReference>
<dbReference type="SMART" id="SM00091">
    <property type="entry name" value="PAS"/>
    <property type="match status" value="1"/>
</dbReference>
<dbReference type="OrthoDB" id="7979512at2"/>
<dbReference type="InterPro" id="IPR035965">
    <property type="entry name" value="PAS-like_dom_sf"/>
</dbReference>
<dbReference type="InterPro" id="IPR000014">
    <property type="entry name" value="PAS"/>
</dbReference>
<dbReference type="CDD" id="cd00130">
    <property type="entry name" value="PAS"/>
    <property type="match status" value="1"/>
</dbReference>
<dbReference type="InterPro" id="IPR005467">
    <property type="entry name" value="His_kinase_dom"/>
</dbReference>
<dbReference type="SUPFAM" id="SSF55874">
    <property type="entry name" value="ATPase domain of HSP90 chaperone/DNA topoisomerase II/histidine kinase"/>
    <property type="match status" value="1"/>
</dbReference>
<keyword evidence="5" id="KW-0547">Nucleotide-binding</keyword>
<dbReference type="SMART" id="SM00387">
    <property type="entry name" value="HATPase_c"/>
    <property type="match status" value="1"/>
</dbReference>
<dbReference type="EMBL" id="CP029353">
    <property type="protein sequence ID" value="AWK86656.1"/>
    <property type="molecule type" value="Genomic_DNA"/>
</dbReference>
<accession>A0A2S2CQA1</accession>
<evidence type="ECO:0000256" key="8">
    <source>
        <dbReference type="ARBA" id="ARBA00023026"/>
    </source>
</evidence>
<evidence type="ECO:0000256" key="6">
    <source>
        <dbReference type="ARBA" id="ARBA00022777"/>
    </source>
</evidence>
<keyword evidence="3" id="KW-0597">Phosphoprotein</keyword>
<keyword evidence="6 11" id="KW-0418">Kinase</keyword>
<dbReference type="InterPro" id="IPR013655">
    <property type="entry name" value="PAS_fold_3"/>
</dbReference>
<evidence type="ECO:0000256" key="7">
    <source>
        <dbReference type="ARBA" id="ARBA00022840"/>
    </source>
</evidence>
<feature type="domain" description="PAC" evidence="10">
    <location>
        <begin position="93"/>
        <end position="145"/>
    </location>
</feature>
<dbReference type="InterPro" id="IPR036890">
    <property type="entry name" value="HATPase_C_sf"/>
</dbReference>
<comment type="catalytic activity">
    <reaction evidence="1">
        <text>ATP + protein L-histidine = ADP + protein N-phospho-L-histidine.</text>
        <dbReference type="EC" id="2.7.13.3"/>
    </reaction>
</comment>
<dbReference type="KEGG" id="azz:DEW08_10755"/>
<evidence type="ECO:0000256" key="5">
    <source>
        <dbReference type="ARBA" id="ARBA00022741"/>
    </source>
</evidence>
<keyword evidence="4" id="KW-0808">Transferase</keyword>
<organism evidence="11 12">
    <name type="scientific">Azospirillum thermophilum</name>
    <dbReference type="NCBI Taxonomy" id="2202148"/>
    <lineage>
        <taxon>Bacteria</taxon>
        <taxon>Pseudomonadati</taxon>
        <taxon>Pseudomonadota</taxon>
        <taxon>Alphaproteobacteria</taxon>
        <taxon>Rhodospirillales</taxon>
        <taxon>Azospirillaceae</taxon>
        <taxon>Azospirillum</taxon>
    </lineage>
</organism>
<keyword evidence="8" id="KW-0843">Virulence</keyword>
<dbReference type="GO" id="GO:0004673">
    <property type="term" value="F:protein histidine kinase activity"/>
    <property type="evidence" value="ECO:0007669"/>
    <property type="project" value="UniProtKB-EC"/>
</dbReference>
<evidence type="ECO:0000256" key="4">
    <source>
        <dbReference type="ARBA" id="ARBA00022679"/>
    </source>
</evidence>
<dbReference type="InterPro" id="IPR000700">
    <property type="entry name" value="PAS-assoc_C"/>
</dbReference>
<evidence type="ECO:0000313" key="11">
    <source>
        <dbReference type="EMBL" id="AWK86656.1"/>
    </source>
</evidence>
<dbReference type="RefSeq" id="WP_109327010.1">
    <property type="nucleotide sequence ID" value="NZ_CP029353.1"/>
</dbReference>
<proteinExistence type="predicted"/>
<dbReference type="Proteomes" id="UP000245629">
    <property type="component" value="Chromosome 2"/>
</dbReference>
<sequence length="348" mass="38223">MTEHDPGEGGLDGAVGNQTGEQQFRLLADNAPVMIWRADTTKACDFFNKPWLDFTGRGMDQELGFGWAEGVHPEDFDRCLAIFTGAFDRRESFSMTYRLRRHDGVYRWLLDNGRPYQDAAGRFAGYFGSCVDVTEMKRALDDKDVLLREVHHRVRNNMQLITALLDMQAQGAAEQETRDRLSEAAGRIRSIALVQEQLHGADTVSGVDLGDYLRSLVTAVAGLRGRLAVEVDADPLPLPLDRAVPIGLIVNELLTNALKHAFPDGRPGTIRVEARRDAQGAVAILVADDGIGLADAMLEERPRSLGYRLIRRLAVQAAATVDLDPGSGRGTRHRIRLSPVNAPDACGV</sequence>
<dbReference type="PANTHER" id="PTHR41523">
    <property type="entry name" value="TWO-COMPONENT SYSTEM SENSOR PROTEIN"/>
    <property type="match status" value="1"/>
</dbReference>
<evidence type="ECO:0000256" key="1">
    <source>
        <dbReference type="ARBA" id="ARBA00000085"/>
    </source>
</evidence>
<dbReference type="SUPFAM" id="SSF55785">
    <property type="entry name" value="PYP-like sensor domain (PAS domain)"/>
    <property type="match status" value="1"/>
</dbReference>
<protein>
    <recommendedName>
        <fullName evidence="2">histidine kinase</fullName>
        <ecNumber evidence="2">2.7.13.3</ecNumber>
    </recommendedName>
</protein>
<dbReference type="AlphaFoldDB" id="A0A2S2CQA1"/>
<dbReference type="GO" id="GO:0005524">
    <property type="term" value="F:ATP binding"/>
    <property type="evidence" value="ECO:0007669"/>
    <property type="project" value="UniProtKB-KW"/>
</dbReference>
<keyword evidence="7" id="KW-0067">ATP-binding</keyword>
<dbReference type="FunFam" id="3.30.450.20:FF:000099">
    <property type="entry name" value="Sensory box sensor histidine kinase"/>
    <property type="match status" value="1"/>
</dbReference>
<name>A0A2S2CQA1_9PROT</name>
<dbReference type="Gene3D" id="3.30.450.20">
    <property type="entry name" value="PAS domain"/>
    <property type="match status" value="1"/>
</dbReference>
<evidence type="ECO:0000313" key="12">
    <source>
        <dbReference type="Proteomes" id="UP000245629"/>
    </source>
</evidence>
<keyword evidence="12" id="KW-1185">Reference proteome</keyword>
<reference evidence="12" key="1">
    <citation type="submission" date="2018-05" db="EMBL/GenBank/DDBJ databases">
        <title>Azospirillum thermophila sp. nov., a novel isolated from hot spring.</title>
        <authorList>
            <person name="Zhao Z."/>
        </authorList>
    </citation>
    <scope>NUCLEOTIDE SEQUENCE [LARGE SCALE GENOMIC DNA]</scope>
    <source>
        <strain evidence="12">CFH 70021</strain>
    </source>
</reference>
<dbReference type="Pfam" id="PF08447">
    <property type="entry name" value="PAS_3"/>
    <property type="match status" value="1"/>
</dbReference>
<dbReference type="Pfam" id="PF07568">
    <property type="entry name" value="HisKA_2"/>
    <property type="match status" value="1"/>
</dbReference>
<evidence type="ECO:0000259" key="9">
    <source>
        <dbReference type="PROSITE" id="PS50109"/>
    </source>
</evidence>
<dbReference type="Pfam" id="PF02518">
    <property type="entry name" value="HATPase_c"/>
    <property type="match status" value="1"/>
</dbReference>
<dbReference type="Gene3D" id="3.30.565.10">
    <property type="entry name" value="Histidine kinase-like ATPase, C-terminal domain"/>
    <property type="match status" value="1"/>
</dbReference>
<dbReference type="SMART" id="SM00086">
    <property type="entry name" value="PAC"/>
    <property type="match status" value="1"/>
</dbReference>
<evidence type="ECO:0000256" key="3">
    <source>
        <dbReference type="ARBA" id="ARBA00022553"/>
    </source>
</evidence>
<evidence type="ECO:0000259" key="10">
    <source>
        <dbReference type="PROSITE" id="PS50113"/>
    </source>
</evidence>
<dbReference type="PANTHER" id="PTHR41523:SF8">
    <property type="entry name" value="ETHYLENE RESPONSE SENSOR PROTEIN"/>
    <property type="match status" value="1"/>
</dbReference>
<dbReference type="PROSITE" id="PS50113">
    <property type="entry name" value="PAC"/>
    <property type="match status" value="1"/>
</dbReference>
<gene>
    <name evidence="11" type="ORF">DEW08_10755</name>
</gene>
<dbReference type="NCBIfam" id="TIGR00229">
    <property type="entry name" value="sensory_box"/>
    <property type="match status" value="1"/>
</dbReference>
<dbReference type="PROSITE" id="PS50109">
    <property type="entry name" value="HIS_KIN"/>
    <property type="match status" value="1"/>
</dbReference>
<dbReference type="EC" id="2.7.13.3" evidence="2"/>
<feature type="domain" description="Histidine kinase" evidence="9">
    <location>
        <begin position="149"/>
        <end position="341"/>
    </location>
</feature>
<dbReference type="InterPro" id="IPR011495">
    <property type="entry name" value="Sig_transdc_His_kin_sub2_dim/P"/>
</dbReference>